<dbReference type="EnsemblPlants" id="MELO3C030930.2.1">
    <property type="protein sequence ID" value="MELO3C030930.2.1"/>
    <property type="gene ID" value="MELO3C030930.2"/>
</dbReference>
<sequence>MGAARHASVGVCGSPAGCHNRNFSTRLCGTCLAQSASQPFKNRNPRSNSPYDVASLPVLGKYIKIK</sequence>
<name>A0A9I9EA36_CUCME</name>
<evidence type="ECO:0000313" key="1">
    <source>
        <dbReference type="EnsemblPlants" id="MELO3C030930.2.1"/>
    </source>
</evidence>
<dbReference type="Gramene" id="MELO3C030930.2.1">
    <property type="protein sequence ID" value="MELO3C030930.2.1"/>
    <property type="gene ID" value="MELO3C030930.2"/>
</dbReference>
<protein>
    <submittedName>
        <fullName evidence="1">Uncharacterized protein</fullName>
    </submittedName>
</protein>
<reference evidence="1" key="1">
    <citation type="submission" date="2023-03" db="UniProtKB">
        <authorList>
            <consortium name="EnsemblPlants"/>
        </authorList>
    </citation>
    <scope>IDENTIFICATION</scope>
</reference>
<proteinExistence type="predicted"/>
<organism evidence="1">
    <name type="scientific">Cucumis melo</name>
    <name type="common">Muskmelon</name>
    <dbReference type="NCBI Taxonomy" id="3656"/>
    <lineage>
        <taxon>Eukaryota</taxon>
        <taxon>Viridiplantae</taxon>
        <taxon>Streptophyta</taxon>
        <taxon>Embryophyta</taxon>
        <taxon>Tracheophyta</taxon>
        <taxon>Spermatophyta</taxon>
        <taxon>Magnoliopsida</taxon>
        <taxon>eudicotyledons</taxon>
        <taxon>Gunneridae</taxon>
        <taxon>Pentapetalae</taxon>
        <taxon>rosids</taxon>
        <taxon>fabids</taxon>
        <taxon>Cucurbitales</taxon>
        <taxon>Cucurbitaceae</taxon>
        <taxon>Benincaseae</taxon>
        <taxon>Cucumis</taxon>
    </lineage>
</organism>
<dbReference type="AlphaFoldDB" id="A0A9I9EA36"/>
<accession>A0A9I9EA36</accession>